<evidence type="ECO:0000313" key="2">
    <source>
        <dbReference type="Proteomes" id="UP000789396"/>
    </source>
</evidence>
<accession>A0A9N9J0I5</accession>
<gene>
    <name evidence="1" type="ORF">RFULGI_LOCUS14102</name>
</gene>
<proteinExistence type="predicted"/>
<dbReference type="EMBL" id="CAJVPZ010039765">
    <property type="protein sequence ID" value="CAG8758155.1"/>
    <property type="molecule type" value="Genomic_DNA"/>
</dbReference>
<dbReference type="Proteomes" id="UP000789396">
    <property type="component" value="Unassembled WGS sequence"/>
</dbReference>
<evidence type="ECO:0000313" key="1">
    <source>
        <dbReference type="EMBL" id="CAG8758155.1"/>
    </source>
</evidence>
<name>A0A9N9J0I5_9GLOM</name>
<keyword evidence="2" id="KW-1185">Reference proteome</keyword>
<comment type="caution">
    <text evidence="1">The sequence shown here is derived from an EMBL/GenBank/DDBJ whole genome shotgun (WGS) entry which is preliminary data.</text>
</comment>
<reference evidence="1" key="1">
    <citation type="submission" date="2021-06" db="EMBL/GenBank/DDBJ databases">
        <authorList>
            <person name="Kallberg Y."/>
            <person name="Tangrot J."/>
            <person name="Rosling A."/>
        </authorList>
    </citation>
    <scope>NUCLEOTIDE SEQUENCE</scope>
    <source>
        <strain evidence="1">IN212</strain>
    </source>
</reference>
<dbReference type="AlphaFoldDB" id="A0A9N9J0I5"/>
<organism evidence="1 2">
    <name type="scientific">Racocetra fulgida</name>
    <dbReference type="NCBI Taxonomy" id="60492"/>
    <lineage>
        <taxon>Eukaryota</taxon>
        <taxon>Fungi</taxon>
        <taxon>Fungi incertae sedis</taxon>
        <taxon>Mucoromycota</taxon>
        <taxon>Glomeromycotina</taxon>
        <taxon>Glomeromycetes</taxon>
        <taxon>Diversisporales</taxon>
        <taxon>Gigasporaceae</taxon>
        <taxon>Racocetra</taxon>
    </lineage>
</organism>
<sequence length="59" mass="6577">MEANDKRSLTINKKSVDMASNFAEGDVNVIDNVDGKIHDPEKIYEKKLDEDSLIPMIAA</sequence>
<feature type="non-terminal residue" evidence="1">
    <location>
        <position position="59"/>
    </location>
</feature>
<protein>
    <submittedName>
        <fullName evidence="1">11002_t:CDS:1</fullName>
    </submittedName>
</protein>